<reference evidence="2" key="1">
    <citation type="journal article" date="2019" name="Int. J. Syst. Evol. Microbiol.">
        <title>The Global Catalogue of Microorganisms (GCM) 10K type strain sequencing project: providing services to taxonomists for standard genome sequencing and annotation.</title>
        <authorList>
            <consortium name="The Broad Institute Genomics Platform"/>
            <consortium name="The Broad Institute Genome Sequencing Center for Infectious Disease"/>
            <person name="Wu L."/>
            <person name="Ma J."/>
        </authorList>
    </citation>
    <scope>NUCLEOTIDE SEQUENCE [LARGE SCALE GENOMIC DNA]</scope>
    <source>
        <strain evidence="2">KCTC 52606</strain>
    </source>
</reference>
<gene>
    <name evidence="1" type="ORF">ACFODK_10810</name>
</gene>
<dbReference type="EMBL" id="JBHRSU010000032">
    <property type="protein sequence ID" value="MFC3101376.1"/>
    <property type="molecule type" value="Genomic_DNA"/>
</dbReference>
<dbReference type="RefSeq" id="WP_336919303.1">
    <property type="nucleotide sequence ID" value="NZ_JBANRN010000009.1"/>
</dbReference>
<proteinExistence type="predicted"/>
<protein>
    <recommendedName>
        <fullName evidence="3">DUF2917 domain-containing protein</fullName>
    </recommendedName>
</protein>
<dbReference type="Proteomes" id="UP001595378">
    <property type="component" value="Unassembled WGS sequence"/>
</dbReference>
<evidence type="ECO:0000313" key="1">
    <source>
        <dbReference type="EMBL" id="MFC3101376.1"/>
    </source>
</evidence>
<name>A0ABV7EHE9_9SPHN</name>
<evidence type="ECO:0008006" key="3">
    <source>
        <dbReference type="Google" id="ProtNLM"/>
    </source>
</evidence>
<sequence length="115" mass="12257">MSVTICGEDRARLKIMGDIEAELAVPEDSDGRCWISVSDGTLIEAAYGEGDACRFKVSEEGAGITRIQRDGANDVLRLDWRVEWVAVAAAGSAARSAEASDPLPVFPDLFNKLGG</sequence>
<comment type="caution">
    <text evidence="1">The sequence shown here is derived from an EMBL/GenBank/DDBJ whole genome shotgun (WGS) entry which is preliminary data.</text>
</comment>
<keyword evidence="2" id="KW-1185">Reference proteome</keyword>
<evidence type="ECO:0000313" key="2">
    <source>
        <dbReference type="Proteomes" id="UP001595378"/>
    </source>
</evidence>
<accession>A0ABV7EHE9</accession>
<organism evidence="1 2">
    <name type="scientific">Alteraurantiacibacter lauratis</name>
    <dbReference type="NCBI Taxonomy" id="2054627"/>
    <lineage>
        <taxon>Bacteria</taxon>
        <taxon>Pseudomonadati</taxon>
        <taxon>Pseudomonadota</taxon>
        <taxon>Alphaproteobacteria</taxon>
        <taxon>Sphingomonadales</taxon>
        <taxon>Erythrobacteraceae</taxon>
        <taxon>Alteraurantiacibacter</taxon>
    </lineage>
</organism>